<name>A0AAV0ANE7_PHAPC</name>
<organism evidence="1 2">
    <name type="scientific">Phakopsora pachyrhizi</name>
    <name type="common">Asian soybean rust disease fungus</name>
    <dbReference type="NCBI Taxonomy" id="170000"/>
    <lineage>
        <taxon>Eukaryota</taxon>
        <taxon>Fungi</taxon>
        <taxon>Dikarya</taxon>
        <taxon>Basidiomycota</taxon>
        <taxon>Pucciniomycotina</taxon>
        <taxon>Pucciniomycetes</taxon>
        <taxon>Pucciniales</taxon>
        <taxon>Phakopsoraceae</taxon>
        <taxon>Phakopsora</taxon>
    </lineage>
</organism>
<dbReference type="AlphaFoldDB" id="A0AAV0ANE7"/>
<evidence type="ECO:0000313" key="1">
    <source>
        <dbReference type="EMBL" id="CAH7669829.1"/>
    </source>
</evidence>
<protein>
    <submittedName>
        <fullName evidence="1">Uncharacterized protein</fullName>
    </submittedName>
</protein>
<dbReference type="Proteomes" id="UP001153365">
    <property type="component" value="Unassembled WGS sequence"/>
</dbReference>
<accession>A0AAV0ANE7</accession>
<sequence length="146" mass="16556">MSLNRNHLMLMSMPVGFLNIWRDLDQYEEQAQANTFTPTGLWVLAQIAIGLSLDSSQAALRGSVVGLKRLSQREVRTMIDGFKRLKTFGIVKQRLNKMKDKAEISGKSIKQSKSQSLPSLGDLPVDFQRLVKNLFNWLAYLKPLGY</sequence>
<comment type="caution">
    <text evidence="1">The sequence shown here is derived from an EMBL/GenBank/DDBJ whole genome shotgun (WGS) entry which is preliminary data.</text>
</comment>
<evidence type="ECO:0000313" key="2">
    <source>
        <dbReference type="Proteomes" id="UP001153365"/>
    </source>
</evidence>
<keyword evidence="2" id="KW-1185">Reference proteome</keyword>
<gene>
    <name evidence="1" type="ORF">PPACK8108_LOCUS4482</name>
</gene>
<proteinExistence type="predicted"/>
<dbReference type="EMBL" id="CALTRL010000823">
    <property type="protein sequence ID" value="CAH7669829.1"/>
    <property type="molecule type" value="Genomic_DNA"/>
</dbReference>
<reference evidence="1" key="1">
    <citation type="submission" date="2022-06" db="EMBL/GenBank/DDBJ databases">
        <authorList>
            <consortium name="SYNGENTA / RWTH Aachen University"/>
        </authorList>
    </citation>
    <scope>NUCLEOTIDE SEQUENCE</scope>
</reference>